<evidence type="ECO:0000313" key="2">
    <source>
        <dbReference type="EMBL" id="SMO71802.1"/>
    </source>
</evidence>
<keyword evidence="3" id="KW-1185">Reference proteome</keyword>
<evidence type="ECO:0000259" key="1">
    <source>
        <dbReference type="Pfam" id="PF06114"/>
    </source>
</evidence>
<name>A0A521DJP5_9FLAO</name>
<accession>A0A521DJP5</accession>
<feature type="domain" description="IrrE N-terminal-like" evidence="1">
    <location>
        <begin position="34"/>
        <end position="175"/>
    </location>
</feature>
<dbReference type="InterPro" id="IPR010359">
    <property type="entry name" value="IrrE_HExxH"/>
</dbReference>
<dbReference type="Proteomes" id="UP000316916">
    <property type="component" value="Unassembled WGS sequence"/>
</dbReference>
<evidence type="ECO:0000313" key="3">
    <source>
        <dbReference type="Proteomes" id="UP000316916"/>
    </source>
</evidence>
<dbReference type="PANTHER" id="PTHR43236:SF1">
    <property type="entry name" value="BLL7220 PROTEIN"/>
    <property type="match status" value="1"/>
</dbReference>
<dbReference type="AlphaFoldDB" id="A0A521DJP5"/>
<dbReference type="RefSeq" id="WP_167498865.1">
    <property type="nucleotide sequence ID" value="NZ_FXTC01000005.1"/>
</dbReference>
<dbReference type="InterPro" id="IPR052345">
    <property type="entry name" value="Rad_response_metalloprotease"/>
</dbReference>
<proteinExistence type="predicted"/>
<dbReference type="Gene3D" id="1.10.10.2910">
    <property type="match status" value="1"/>
</dbReference>
<sequence length="215" mass="25601">MDLKLLTHYLERKYQLRIEYVNLLNNDGTKLLGYFDSQNNKILIDYTIIGTERFAFTLAHEIAHFVLHRNLKINQLVYNNFKDSVHNVFSQQYELKNDKNWIEWQANCFASSILMPHTSILARLIQVQRTIGVNRNQGSIYVDHQEQNRKDFHTYISYLSNHFGTSKQSVEYRLKSLGIIKTPKEVKLNYASDQERVRQESIRRANEFMNKNFYD</sequence>
<dbReference type="EMBL" id="FXTC01000005">
    <property type="protein sequence ID" value="SMO71802.1"/>
    <property type="molecule type" value="Genomic_DNA"/>
</dbReference>
<reference evidence="2 3" key="1">
    <citation type="submission" date="2017-05" db="EMBL/GenBank/DDBJ databases">
        <authorList>
            <person name="Varghese N."/>
            <person name="Submissions S."/>
        </authorList>
    </citation>
    <scope>NUCLEOTIDE SEQUENCE [LARGE SCALE GENOMIC DNA]</scope>
    <source>
        <strain evidence="2 3">DSM 29371</strain>
    </source>
</reference>
<dbReference type="Pfam" id="PF06114">
    <property type="entry name" value="Peptidase_M78"/>
    <property type="match status" value="1"/>
</dbReference>
<gene>
    <name evidence="2" type="ORF">SAMN06265171_105177</name>
</gene>
<dbReference type="PANTHER" id="PTHR43236">
    <property type="entry name" value="ANTITOXIN HIGA1"/>
    <property type="match status" value="1"/>
</dbReference>
<organism evidence="2 3">
    <name type="scientific">Chryseobacterium rhizoplanae</name>
    <dbReference type="NCBI Taxonomy" id="1609531"/>
    <lineage>
        <taxon>Bacteria</taxon>
        <taxon>Pseudomonadati</taxon>
        <taxon>Bacteroidota</taxon>
        <taxon>Flavobacteriia</taxon>
        <taxon>Flavobacteriales</taxon>
        <taxon>Weeksellaceae</taxon>
        <taxon>Chryseobacterium group</taxon>
        <taxon>Chryseobacterium</taxon>
    </lineage>
</organism>
<protein>
    <recommendedName>
        <fullName evidence="1">IrrE N-terminal-like domain-containing protein</fullName>
    </recommendedName>
</protein>